<proteinExistence type="predicted"/>
<dbReference type="EMBL" id="JACXVP010000010">
    <property type="protein sequence ID" value="KAG5580646.1"/>
    <property type="molecule type" value="Genomic_DNA"/>
</dbReference>
<evidence type="ECO:0000313" key="2">
    <source>
        <dbReference type="Proteomes" id="UP000824120"/>
    </source>
</evidence>
<organism evidence="1 2">
    <name type="scientific">Solanum commersonii</name>
    <name type="common">Commerson's wild potato</name>
    <name type="synonym">Commerson's nightshade</name>
    <dbReference type="NCBI Taxonomy" id="4109"/>
    <lineage>
        <taxon>Eukaryota</taxon>
        <taxon>Viridiplantae</taxon>
        <taxon>Streptophyta</taxon>
        <taxon>Embryophyta</taxon>
        <taxon>Tracheophyta</taxon>
        <taxon>Spermatophyta</taxon>
        <taxon>Magnoliopsida</taxon>
        <taxon>eudicotyledons</taxon>
        <taxon>Gunneridae</taxon>
        <taxon>Pentapetalae</taxon>
        <taxon>asterids</taxon>
        <taxon>lamiids</taxon>
        <taxon>Solanales</taxon>
        <taxon>Solanaceae</taxon>
        <taxon>Solanoideae</taxon>
        <taxon>Solaneae</taxon>
        <taxon>Solanum</taxon>
    </lineage>
</organism>
<comment type="caution">
    <text evidence="1">The sequence shown here is derived from an EMBL/GenBank/DDBJ whole genome shotgun (WGS) entry which is preliminary data.</text>
</comment>
<dbReference type="Proteomes" id="UP000824120">
    <property type="component" value="Chromosome 10"/>
</dbReference>
<accession>A0A9J5X093</accession>
<protein>
    <submittedName>
        <fullName evidence="1">Uncharacterized protein</fullName>
    </submittedName>
</protein>
<evidence type="ECO:0000313" key="1">
    <source>
        <dbReference type="EMBL" id="KAG5580646.1"/>
    </source>
</evidence>
<dbReference type="AlphaFoldDB" id="A0A9J5X093"/>
<keyword evidence="2" id="KW-1185">Reference proteome</keyword>
<reference evidence="1 2" key="1">
    <citation type="submission" date="2020-09" db="EMBL/GenBank/DDBJ databases">
        <title>De no assembly of potato wild relative species, Solanum commersonii.</title>
        <authorList>
            <person name="Cho K."/>
        </authorList>
    </citation>
    <scope>NUCLEOTIDE SEQUENCE [LARGE SCALE GENOMIC DNA]</scope>
    <source>
        <strain evidence="1">LZ3.2</strain>
        <tissue evidence="1">Leaf</tissue>
    </source>
</reference>
<sequence>MCGKRTRIHSVELNPFRFNTIEDPLTKLVQIADPLGDPPFGLGSAHWNIRRGCRPVGDSPNGLGDHQAVFSSYFQPLCSFLLDSIHVFKLEFSCLKRVSQAVLHQSIMNAHNKTHFTHAKINCALKDSSCDSPLSKNLMFTILA</sequence>
<name>A0A9J5X093_SOLCO</name>
<gene>
    <name evidence="1" type="ORF">H5410_051273</name>
</gene>